<protein>
    <submittedName>
        <fullName evidence="2">Uncharacterized protein</fullName>
    </submittedName>
</protein>
<feature type="region of interest" description="Disordered" evidence="1">
    <location>
        <begin position="66"/>
        <end position="90"/>
    </location>
</feature>
<reference evidence="2" key="1">
    <citation type="journal article" date="2020" name="Nature">
        <title>Giant virus diversity and host interactions through global metagenomics.</title>
        <authorList>
            <person name="Schulz F."/>
            <person name="Roux S."/>
            <person name="Paez-Espino D."/>
            <person name="Jungbluth S."/>
            <person name="Walsh D.A."/>
            <person name="Denef V.J."/>
            <person name="McMahon K.D."/>
            <person name="Konstantinidis K.T."/>
            <person name="Eloe-Fadrosh E.A."/>
            <person name="Kyrpides N.C."/>
            <person name="Woyke T."/>
        </authorList>
    </citation>
    <scope>NUCLEOTIDE SEQUENCE</scope>
    <source>
        <strain evidence="2">GVMAG-M-3300023109-53</strain>
    </source>
</reference>
<dbReference type="AlphaFoldDB" id="A0A6C0CXU6"/>
<proteinExistence type="predicted"/>
<evidence type="ECO:0000313" key="2">
    <source>
        <dbReference type="EMBL" id="QHT08780.1"/>
    </source>
</evidence>
<dbReference type="EMBL" id="MN739501">
    <property type="protein sequence ID" value="QHT08780.1"/>
    <property type="molecule type" value="Genomic_DNA"/>
</dbReference>
<sequence>MKGRNLDYGHMYEGQMVRTELDNIERNAKQLHDMLHDGDDLPEWVNKKVFLANSYLKSAKNYLHNKIVHRGHSTQKRKNKKGKKSRRRKN</sequence>
<organism evidence="2">
    <name type="scientific">viral metagenome</name>
    <dbReference type="NCBI Taxonomy" id="1070528"/>
    <lineage>
        <taxon>unclassified sequences</taxon>
        <taxon>metagenomes</taxon>
        <taxon>organismal metagenomes</taxon>
    </lineage>
</organism>
<name>A0A6C0CXU6_9ZZZZ</name>
<evidence type="ECO:0000256" key="1">
    <source>
        <dbReference type="SAM" id="MobiDB-lite"/>
    </source>
</evidence>
<accession>A0A6C0CXU6</accession>